<protein>
    <submittedName>
        <fullName evidence="3">Uncharacterized protein</fullName>
    </submittedName>
</protein>
<evidence type="ECO:0000313" key="3">
    <source>
        <dbReference type="EMBL" id="KAJ2901575.1"/>
    </source>
</evidence>
<dbReference type="AlphaFoldDB" id="A0AAD5WRB7"/>
<keyword evidence="2" id="KW-0812">Transmembrane</keyword>
<feature type="region of interest" description="Disordered" evidence="1">
    <location>
        <begin position="153"/>
        <end position="182"/>
    </location>
</feature>
<organism evidence="3 4">
    <name type="scientific">Zalerion maritima</name>
    <dbReference type="NCBI Taxonomy" id="339359"/>
    <lineage>
        <taxon>Eukaryota</taxon>
        <taxon>Fungi</taxon>
        <taxon>Dikarya</taxon>
        <taxon>Ascomycota</taxon>
        <taxon>Pezizomycotina</taxon>
        <taxon>Sordariomycetes</taxon>
        <taxon>Lulworthiomycetidae</taxon>
        <taxon>Lulworthiales</taxon>
        <taxon>Lulworthiaceae</taxon>
        <taxon>Zalerion</taxon>
    </lineage>
</organism>
<evidence type="ECO:0000256" key="1">
    <source>
        <dbReference type="SAM" id="MobiDB-lite"/>
    </source>
</evidence>
<comment type="caution">
    <text evidence="3">The sequence shown here is derived from an EMBL/GenBank/DDBJ whole genome shotgun (WGS) entry which is preliminary data.</text>
</comment>
<feature type="transmembrane region" description="Helical" evidence="2">
    <location>
        <begin position="17"/>
        <end position="37"/>
    </location>
</feature>
<evidence type="ECO:0000313" key="4">
    <source>
        <dbReference type="Proteomes" id="UP001201980"/>
    </source>
</evidence>
<keyword evidence="2" id="KW-0472">Membrane</keyword>
<gene>
    <name evidence="3" type="ORF">MKZ38_001654</name>
</gene>
<accession>A0AAD5WRB7</accession>
<evidence type="ECO:0000256" key="2">
    <source>
        <dbReference type="SAM" id="Phobius"/>
    </source>
</evidence>
<dbReference type="Proteomes" id="UP001201980">
    <property type="component" value="Unassembled WGS sequence"/>
</dbReference>
<proteinExistence type="predicted"/>
<feature type="transmembrane region" description="Helical" evidence="2">
    <location>
        <begin position="75"/>
        <end position="94"/>
    </location>
</feature>
<sequence>MPIHCHHNEIEPILDEAYILSIIIQLAVTDFLVTLAFRYAPKPTAPLLYHYAALGILGFASLAALAWIAHQILGFLSSSLSLGLLGMTCGIVVTSHVRWHFHFQHHVEFRRRIPDREYTMAEPISDHARQMKDHNPFRPIMMASGAVPHPHGNDGYKDWAPGLEAGTKSPLTSTNSQQTAPLYDSDCGSSFGMGSRMNAALEGLALGEEERQQWYTEATFRMGGPPSRREPKSAVAGRMIYFVPAPPW</sequence>
<dbReference type="EMBL" id="JAKWBI020000146">
    <property type="protein sequence ID" value="KAJ2901575.1"/>
    <property type="molecule type" value="Genomic_DNA"/>
</dbReference>
<reference evidence="3" key="1">
    <citation type="submission" date="2022-07" db="EMBL/GenBank/DDBJ databases">
        <title>Draft genome sequence of Zalerion maritima ATCC 34329, a (micro)plastics degrading marine fungus.</title>
        <authorList>
            <person name="Paco A."/>
            <person name="Goncalves M.F.M."/>
            <person name="Rocha-Santos T.A.P."/>
            <person name="Alves A."/>
        </authorList>
    </citation>
    <scope>NUCLEOTIDE SEQUENCE</scope>
    <source>
        <strain evidence="3">ATCC 34329</strain>
    </source>
</reference>
<feature type="compositionally biased region" description="Polar residues" evidence="1">
    <location>
        <begin position="169"/>
        <end position="180"/>
    </location>
</feature>
<name>A0AAD5WRB7_9PEZI</name>
<keyword evidence="2" id="KW-1133">Transmembrane helix</keyword>
<feature type="transmembrane region" description="Helical" evidence="2">
    <location>
        <begin position="49"/>
        <end position="69"/>
    </location>
</feature>
<keyword evidence="4" id="KW-1185">Reference proteome</keyword>